<proteinExistence type="predicted"/>
<reference evidence="2 3" key="1">
    <citation type="submission" date="2018-09" db="EMBL/GenBank/DDBJ databases">
        <title>A high-quality reference genome of wild soybean provides a powerful tool to mine soybean genomes.</title>
        <authorList>
            <person name="Xie M."/>
            <person name="Chung C.Y.L."/>
            <person name="Li M.-W."/>
            <person name="Wong F.-L."/>
            <person name="Chan T.-F."/>
            <person name="Lam H.-M."/>
        </authorList>
    </citation>
    <scope>NUCLEOTIDE SEQUENCE [LARGE SCALE GENOMIC DNA]</scope>
    <source>
        <strain evidence="3">cv. W05</strain>
        <tissue evidence="2">Hypocotyl of etiolated seedlings</tissue>
    </source>
</reference>
<evidence type="ECO:0000313" key="3">
    <source>
        <dbReference type="Proteomes" id="UP000289340"/>
    </source>
</evidence>
<gene>
    <name evidence="2" type="ORF">D0Y65_021203</name>
</gene>
<keyword evidence="1" id="KW-0175">Coiled coil</keyword>
<evidence type="ECO:0000256" key="1">
    <source>
        <dbReference type="SAM" id="Coils"/>
    </source>
</evidence>
<evidence type="ECO:0000313" key="2">
    <source>
        <dbReference type="EMBL" id="RZB98063.1"/>
    </source>
</evidence>
<protein>
    <submittedName>
        <fullName evidence="2">Uncharacterized protein</fullName>
    </submittedName>
</protein>
<dbReference type="EMBL" id="QZWG01000008">
    <property type="protein sequence ID" value="RZB98063.1"/>
    <property type="molecule type" value="Genomic_DNA"/>
</dbReference>
<dbReference type="Gramene" id="XM_028390858.1">
    <property type="protein sequence ID" value="XP_028246659.1"/>
    <property type="gene ID" value="LOC114423962"/>
</dbReference>
<dbReference type="Proteomes" id="UP000289340">
    <property type="component" value="Chromosome 8"/>
</dbReference>
<accession>A0A445JI21</accession>
<feature type="coiled-coil region" evidence="1">
    <location>
        <begin position="97"/>
        <end position="131"/>
    </location>
</feature>
<sequence length="289" mass="32685">MCRVEACLIVYDEMNDDVGTMTWPKDPTLVRPIIENYESQRAEKPPNTFVIDDFFENRNNMIESEISKLHKQAREIKYPSWDPSLSNMGDEQLRAFIANVNAKIEACDQRIDMLKNTNQDEANNINSMQNMHGSRQLNFMQNISQSQIIPTPAEPLVLNDNNGRVLNFANSTNQVGGASSHGINMLRNIQQDDANCSSYMPSMAQSKLNCLQNNSQSQLITLQTLRSLKAKNKMVDFTNQVVVPQDSINQLGESLDWTNHHGEFEWANGLIGVEDWSNPLRVLLGAPNI</sequence>
<comment type="caution">
    <text evidence="2">The sequence shown here is derived from an EMBL/GenBank/DDBJ whole genome shotgun (WGS) entry which is preliminary data.</text>
</comment>
<dbReference type="AlphaFoldDB" id="A0A445JI21"/>
<organism evidence="2 3">
    <name type="scientific">Glycine soja</name>
    <name type="common">Wild soybean</name>
    <dbReference type="NCBI Taxonomy" id="3848"/>
    <lineage>
        <taxon>Eukaryota</taxon>
        <taxon>Viridiplantae</taxon>
        <taxon>Streptophyta</taxon>
        <taxon>Embryophyta</taxon>
        <taxon>Tracheophyta</taxon>
        <taxon>Spermatophyta</taxon>
        <taxon>Magnoliopsida</taxon>
        <taxon>eudicotyledons</taxon>
        <taxon>Gunneridae</taxon>
        <taxon>Pentapetalae</taxon>
        <taxon>rosids</taxon>
        <taxon>fabids</taxon>
        <taxon>Fabales</taxon>
        <taxon>Fabaceae</taxon>
        <taxon>Papilionoideae</taxon>
        <taxon>50 kb inversion clade</taxon>
        <taxon>NPAAA clade</taxon>
        <taxon>indigoferoid/millettioid clade</taxon>
        <taxon>Phaseoleae</taxon>
        <taxon>Glycine</taxon>
        <taxon>Glycine subgen. Soja</taxon>
    </lineage>
</organism>
<keyword evidence="3" id="KW-1185">Reference proteome</keyword>
<name>A0A445JI21_GLYSO</name>